<accession>A0AAG5DH31</accession>
<reference evidence="1" key="1">
    <citation type="submission" date="2024-04" db="UniProtKB">
        <authorList>
            <consortium name="EnsemblMetazoa"/>
        </authorList>
    </citation>
    <scope>IDENTIFICATION</scope>
    <source>
        <strain evidence="1">EBRO</strain>
    </source>
</reference>
<evidence type="ECO:0000313" key="2">
    <source>
        <dbReference type="Proteomes" id="UP000075880"/>
    </source>
</evidence>
<proteinExistence type="predicted"/>
<keyword evidence="2" id="KW-1185">Reference proteome</keyword>
<name>A0AAG5DH31_ANOAO</name>
<sequence>RHFALRSLASIGAAERKHTAIRTTRCRSKWWWRSRWWWSWWRRDITIRSRSTVSATIWRDSTGRTGWWWWGRRSRRRRCRRRGHVTVWS</sequence>
<organism evidence="1 2">
    <name type="scientific">Anopheles atroparvus</name>
    <name type="common">European mosquito</name>
    <dbReference type="NCBI Taxonomy" id="41427"/>
    <lineage>
        <taxon>Eukaryota</taxon>
        <taxon>Metazoa</taxon>
        <taxon>Ecdysozoa</taxon>
        <taxon>Arthropoda</taxon>
        <taxon>Hexapoda</taxon>
        <taxon>Insecta</taxon>
        <taxon>Pterygota</taxon>
        <taxon>Neoptera</taxon>
        <taxon>Endopterygota</taxon>
        <taxon>Diptera</taxon>
        <taxon>Nematocera</taxon>
        <taxon>Culicoidea</taxon>
        <taxon>Culicidae</taxon>
        <taxon>Anophelinae</taxon>
        <taxon>Anopheles</taxon>
    </lineage>
</organism>
<dbReference type="EnsemblMetazoa" id="ENSAATROPT011552">
    <property type="protein sequence ID" value="ENSAATROPP010451"/>
    <property type="gene ID" value="ENSAATROPG009404"/>
</dbReference>
<evidence type="ECO:0000313" key="1">
    <source>
        <dbReference type="EnsemblMetazoa" id="ENSAATROPP010451"/>
    </source>
</evidence>
<dbReference type="Proteomes" id="UP000075880">
    <property type="component" value="Unassembled WGS sequence"/>
</dbReference>
<dbReference type="AlphaFoldDB" id="A0AAG5DH31"/>
<protein>
    <submittedName>
        <fullName evidence="1">Uncharacterized protein</fullName>
    </submittedName>
</protein>